<dbReference type="GO" id="GO:0008967">
    <property type="term" value="F:phosphoglycolate phosphatase activity"/>
    <property type="evidence" value="ECO:0007669"/>
    <property type="project" value="TreeGrafter"/>
</dbReference>
<dbReference type="SUPFAM" id="SSF56784">
    <property type="entry name" value="HAD-like"/>
    <property type="match status" value="1"/>
</dbReference>
<comment type="caution">
    <text evidence="1">The sequence shown here is derived from an EMBL/GenBank/DDBJ whole genome shotgun (WGS) entry which is preliminary data.</text>
</comment>
<dbReference type="Proteomes" id="UP000632498">
    <property type="component" value="Unassembled WGS sequence"/>
</dbReference>
<dbReference type="GO" id="GO:0005829">
    <property type="term" value="C:cytosol"/>
    <property type="evidence" value="ECO:0007669"/>
    <property type="project" value="TreeGrafter"/>
</dbReference>
<dbReference type="EMBL" id="BMHV01000011">
    <property type="protein sequence ID" value="GGF63898.1"/>
    <property type="molecule type" value="Genomic_DNA"/>
</dbReference>
<dbReference type="SFLD" id="SFLDG01135">
    <property type="entry name" value="C1.5.6:_HAD__Beta-PGM__Phospha"/>
    <property type="match status" value="1"/>
</dbReference>
<dbReference type="InterPro" id="IPR041492">
    <property type="entry name" value="HAD_2"/>
</dbReference>
<dbReference type="SFLD" id="SFLDG01129">
    <property type="entry name" value="C1.5:_HAD__Beta-PGM__Phosphata"/>
    <property type="match status" value="1"/>
</dbReference>
<gene>
    <name evidence="1" type="ORF">GCM10011332_17390</name>
</gene>
<dbReference type="InterPro" id="IPR023198">
    <property type="entry name" value="PGP-like_dom2"/>
</dbReference>
<reference evidence="1" key="1">
    <citation type="journal article" date="2014" name="Int. J. Syst. Evol. Microbiol.">
        <title>Complete genome sequence of Corynebacterium casei LMG S-19264T (=DSM 44701T), isolated from a smear-ripened cheese.</title>
        <authorList>
            <consortium name="US DOE Joint Genome Institute (JGI-PGF)"/>
            <person name="Walter F."/>
            <person name="Albersmeier A."/>
            <person name="Kalinowski J."/>
            <person name="Ruckert C."/>
        </authorList>
    </citation>
    <scope>NUCLEOTIDE SEQUENCE</scope>
    <source>
        <strain evidence="1">CGMCC 1.15254</strain>
    </source>
</reference>
<accession>A0A917FC46</accession>
<protein>
    <submittedName>
        <fullName evidence="1">Haloacid dehalogenase</fullName>
    </submittedName>
</protein>
<dbReference type="PANTHER" id="PTHR43434:SF24">
    <property type="entry name" value="HYDROLASE-RELATED"/>
    <property type="match status" value="1"/>
</dbReference>
<proteinExistence type="predicted"/>
<dbReference type="PANTHER" id="PTHR43434">
    <property type="entry name" value="PHOSPHOGLYCOLATE PHOSPHATASE"/>
    <property type="match status" value="1"/>
</dbReference>
<keyword evidence="2" id="KW-1185">Reference proteome</keyword>
<name>A0A917FC46_9PROT</name>
<evidence type="ECO:0000313" key="2">
    <source>
        <dbReference type="Proteomes" id="UP000632498"/>
    </source>
</evidence>
<dbReference type="Gene3D" id="1.10.150.240">
    <property type="entry name" value="Putative phosphatase, domain 2"/>
    <property type="match status" value="1"/>
</dbReference>
<organism evidence="1 2">
    <name type="scientific">Terasakiella brassicae</name>
    <dbReference type="NCBI Taxonomy" id="1634917"/>
    <lineage>
        <taxon>Bacteria</taxon>
        <taxon>Pseudomonadati</taxon>
        <taxon>Pseudomonadota</taxon>
        <taxon>Alphaproteobacteria</taxon>
        <taxon>Rhodospirillales</taxon>
        <taxon>Terasakiellaceae</taxon>
        <taxon>Terasakiella</taxon>
    </lineage>
</organism>
<dbReference type="InterPro" id="IPR036412">
    <property type="entry name" value="HAD-like_sf"/>
</dbReference>
<dbReference type="InterPro" id="IPR050155">
    <property type="entry name" value="HAD-like_hydrolase_sf"/>
</dbReference>
<dbReference type="SFLD" id="SFLDS00003">
    <property type="entry name" value="Haloacid_Dehalogenase"/>
    <property type="match status" value="1"/>
</dbReference>
<dbReference type="InterPro" id="IPR023214">
    <property type="entry name" value="HAD_sf"/>
</dbReference>
<dbReference type="NCBIfam" id="TIGR01549">
    <property type="entry name" value="HAD-SF-IA-v1"/>
    <property type="match status" value="1"/>
</dbReference>
<evidence type="ECO:0000313" key="1">
    <source>
        <dbReference type="EMBL" id="GGF63898.1"/>
    </source>
</evidence>
<reference evidence="1" key="2">
    <citation type="submission" date="2020-09" db="EMBL/GenBank/DDBJ databases">
        <authorList>
            <person name="Sun Q."/>
            <person name="Zhou Y."/>
        </authorList>
    </citation>
    <scope>NUCLEOTIDE SEQUENCE</scope>
    <source>
        <strain evidence="1">CGMCC 1.15254</strain>
    </source>
</reference>
<dbReference type="InterPro" id="IPR006439">
    <property type="entry name" value="HAD-SF_hydro_IA"/>
</dbReference>
<dbReference type="NCBIfam" id="TIGR01509">
    <property type="entry name" value="HAD-SF-IA-v3"/>
    <property type="match status" value="1"/>
</dbReference>
<dbReference type="Pfam" id="PF13419">
    <property type="entry name" value="HAD_2"/>
    <property type="match status" value="1"/>
</dbReference>
<dbReference type="Gene3D" id="3.40.50.1000">
    <property type="entry name" value="HAD superfamily/HAD-like"/>
    <property type="match status" value="1"/>
</dbReference>
<dbReference type="AlphaFoldDB" id="A0A917FC46"/>
<dbReference type="GO" id="GO:0006281">
    <property type="term" value="P:DNA repair"/>
    <property type="evidence" value="ECO:0007669"/>
    <property type="project" value="TreeGrafter"/>
</dbReference>
<dbReference type="RefSeq" id="WP_188663921.1">
    <property type="nucleotide sequence ID" value="NZ_BMHV01000011.1"/>
</dbReference>
<sequence>MTPKNPLQLAIFDCDGTLVDSQNAIITAMNLTCDSYNLDRIPRDSIRRIVGLPLEIAMEHLFSTQPSRFHYEMAETYRHHFRTMRENDAVEEPLFPGTLEALDDLESQGWLLGVATGKAMRGLIPTLQTHNLENKFTTLQTACRARGKPDPEMVENALDETGVDAKNAVVIGDTTYDILMACNANVKSIGVAWGYHTPKELKEAGAALVINTYDELTEAINTIMKDE</sequence>